<evidence type="ECO:0000313" key="2">
    <source>
        <dbReference type="Proteomes" id="UP000824469"/>
    </source>
</evidence>
<dbReference type="AlphaFoldDB" id="A0AA38L7P0"/>
<comment type="caution">
    <text evidence="1">The sequence shown here is derived from an EMBL/GenBank/DDBJ whole genome shotgun (WGS) entry which is preliminary data.</text>
</comment>
<feature type="non-terminal residue" evidence="1">
    <location>
        <position position="136"/>
    </location>
</feature>
<protein>
    <submittedName>
        <fullName evidence="1">Uncharacterized protein</fullName>
    </submittedName>
</protein>
<dbReference type="Proteomes" id="UP000824469">
    <property type="component" value="Unassembled WGS sequence"/>
</dbReference>
<accession>A0AA38L7P0</accession>
<name>A0AA38L7P0_TAXCH</name>
<feature type="non-terminal residue" evidence="1">
    <location>
        <position position="1"/>
    </location>
</feature>
<proteinExistence type="predicted"/>
<organism evidence="1 2">
    <name type="scientific">Taxus chinensis</name>
    <name type="common">Chinese yew</name>
    <name type="synonym">Taxus wallichiana var. chinensis</name>
    <dbReference type="NCBI Taxonomy" id="29808"/>
    <lineage>
        <taxon>Eukaryota</taxon>
        <taxon>Viridiplantae</taxon>
        <taxon>Streptophyta</taxon>
        <taxon>Embryophyta</taxon>
        <taxon>Tracheophyta</taxon>
        <taxon>Spermatophyta</taxon>
        <taxon>Pinopsida</taxon>
        <taxon>Pinidae</taxon>
        <taxon>Conifers II</taxon>
        <taxon>Cupressales</taxon>
        <taxon>Taxaceae</taxon>
        <taxon>Taxus</taxon>
    </lineage>
</organism>
<dbReference type="EMBL" id="JAHRHJ020000005">
    <property type="protein sequence ID" value="KAH9315018.1"/>
    <property type="molecule type" value="Genomic_DNA"/>
</dbReference>
<keyword evidence="2" id="KW-1185">Reference proteome</keyword>
<gene>
    <name evidence="1" type="ORF">KI387_023645</name>
</gene>
<reference evidence="1 2" key="1">
    <citation type="journal article" date="2021" name="Nat. Plants">
        <title>The Taxus genome provides insights into paclitaxel biosynthesis.</title>
        <authorList>
            <person name="Xiong X."/>
            <person name="Gou J."/>
            <person name="Liao Q."/>
            <person name="Li Y."/>
            <person name="Zhou Q."/>
            <person name="Bi G."/>
            <person name="Li C."/>
            <person name="Du R."/>
            <person name="Wang X."/>
            <person name="Sun T."/>
            <person name="Guo L."/>
            <person name="Liang H."/>
            <person name="Lu P."/>
            <person name="Wu Y."/>
            <person name="Zhang Z."/>
            <person name="Ro D.K."/>
            <person name="Shang Y."/>
            <person name="Huang S."/>
            <person name="Yan J."/>
        </authorList>
    </citation>
    <scope>NUCLEOTIDE SEQUENCE [LARGE SCALE GENOMIC DNA]</scope>
    <source>
        <strain evidence="1">Ta-2019</strain>
    </source>
</reference>
<sequence length="136" mass="16549">KVESMDGLWWPKIAVEEKLNRRKCTWMKQNEKWMKNWGISMQECPNTNGDIKKYVREKVKTAMWTKQLGRKREYYVKNFNPTCDHEQKHYMEAEIKWKAKMLIAQLKTSSHHLRCETGRWTTLKEEWSERVCPVLQ</sequence>
<evidence type="ECO:0000313" key="1">
    <source>
        <dbReference type="EMBL" id="KAH9315018.1"/>
    </source>
</evidence>
<dbReference type="OMA" id="VWEERAF"/>